<reference evidence="3" key="2">
    <citation type="journal article" date="2021" name="PeerJ">
        <title>Extensive microbial diversity within the chicken gut microbiome revealed by metagenomics and culture.</title>
        <authorList>
            <person name="Gilroy R."/>
            <person name="Ravi A."/>
            <person name="Getino M."/>
            <person name="Pursley I."/>
            <person name="Horton D.L."/>
            <person name="Alikhan N.F."/>
            <person name="Baker D."/>
            <person name="Gharbi K."/>
            <person name="Hall N."/>
            <person name="Watson M."/>
            <person name="Adriaenssens E.M."/>
            <person name="Foster-Nyarko E."/>
            <person name="Jarju S."/>
            <person name="Secka A."/>
            <person name="Antonio M."/>
            <person name="Oren A."/>
            <person name="Chaudhuri R.R."/>
            <person name="La Ragione R."/>
            <person name="Hildebrand F."/>
            <person name="Pallen M.J."/>
        </authorList>
    </citation>
    <scope>NUCLEOTIDE SEQUENCE</scope>
    <source>
        <strain evidence="3">2889</strain>
    </source>
</reference>
<proteinExistence type="inferred from homology"/>
<dbReference type="GO" id="GO:0045547">
    <property type="term" value="F:ditrans,polycis-polyprenyl diphosphate synthase [(2E,6E)-farnesyl diphosphate specific] activity"/>
    <property type="evidence" value="ECO:0007669"/>
    <property type="project" value="TreeGrafter"/>
</dbReference>
<evidence type="ECO:0000256" key="2">
    <source>
        <dbReference type="HAMAP-Rule" id="MF_01139"/>
    </source>
</evidence>
<evidence type="ECO:0000256" key="1">
    <source>
        <dbReference type="ARBA" id="ARBA00022679"/>
    </source>
</evidence>
<feature type="binding site" evidence="2">
    <location>
        <begin position="27"/>
        <end position="30"/>
    </location>
    <ligand>
        <name>substrate</name>
    </ligand>
</feature>
<feature type="binding site" evidence="2">
    <location>
        <position position="75"/>
    </location>
    <ligand>
        <name>substrate</name>
    </ligand>
</feature>
<feature type="binding site" evidence="2">
    <location>
        <position position="43"/>
    </location>
    <ligand>
        <name>substrate</name>
    </ligand>
</feature>
<organism evidence="3 4">
    <name type="scientific">Candidatus Pullibacteroides excrementavium</name>
    <dbReference type="NCBI Taxonomy" id="2840905"/>
    <lineage>
        <taxon>Bacteria</taxon>
        <taxon>Pseudomonadati</taxon>
        <taxon>Bacteroidota</taxon>
        <taxon>Bacteroidia</taxon>
        <taxon>Bacteroidales</taxon>
        <taxon>Candidatus Pullibacteroides</taxon>
    </lineage>
</organism>
<dbReference type="PROSITE" id="PS01066">
    <property type="entry name" value="UPP_SYNTHASE"/>
    <property type="match status" value="1"/>
</dbReference>
<keyword evidence="2" id="KW-0479">Metal-binding</keyword>
<keyword evidence="2" id="KW-0460">Magnesium</keyword>
<comment type="subunit">
    <text evidence="2">Homodimer.</text>
</comment>
<dbReference type="PANTHER" id="PTHR10291">
    <property type="entry name" value="DEHYDRODOLICHYL DIPHOSPHATE SYNTHASE FAMILY MEMBER"/>
    <property type="match status" value="1"/>
</dbReference>
<dbReference type="Pfam" id="PF01255">
    <property type="entry name" value="Prenyltransf"/>
    <property type="match status" value="1"/>
</dbReference>
<evidence type="ECO:0000313" key="3">
    <source>
        <dbReference type="EMBL" id="MBO8431984.1"/>
    </source>
</evidence>
<dbReference type="PANTHER" id="PTHR10291:SF0">
    <property type="entry name" value="DEHYDRODOLICHYL DIPHOSPHATE SYNTHASE 2"/>
    <property type="match status" value="1"/>
</dbReference>
<dbReference type="EMBL" id="JADIMZ010000024">
    <property type="protein sequence ID" value="MBO8431984.1"/>
    <property type="molecule type" value="Genomic_DNA"/>
</dbReference>
<comment type="cofactor">
    <cofactor evidence="2">
        <name>Mg(2+)</name>
        <dbReference type="ChEBI" id="CHEBI:18420"/>
    </cofactor>
    <text evidence="2">Binds 2 magnesium ions per subunit.</text>
</comment>
<dbReference type="SUPFAM" id="SSF64005">
    <property type="entry name" value="Undecaprenyl diphosphate synthase"/>
    <property type="match status" value="1"/>
</dbReference>
<feature type="binding site" evidence="2">
    <location>
        <position position="77"/>
    </location>
    <ligand>
        <name>substrate</name>
    </ligand>
</feature>
<dbReference type="NCBIfam" id="TIGR00055">
    <property type="entry name" value="uppS"/>
    <property type="match status" value="1"/>
</dbReference>
<dbReference type="InterPro" id="IPR001441">
    <property type="entry name" value="UPP_synth-like"/>
</dbReference>
<dbReference type="AlphaFoldDB" id="A0A9D9DVE4"/>
<protein>
    <recommendedName>
        <fullName evidence="2">Isoprenyl transferase</fullName>
        <ecNumber evidence="2">2.5.1.-</ecNumber>
    </recommendedName>
</protein>
<feature type="binding site" evidence="2">
    <location>
        <position position="39"/>
    </location>
    <ligand>
        <name>substrate</name>
    </ligand>
</feature>
<name>A0A9D9DVE4_9BACT</name>
<dbReference type="InterPro" id="IPR036424">
    <property type="entry name" value="UPP_synth-like_sf"/>
</dbReference>
<dbReference type="Proteomes" id="UP000823612">
    <property type="component" value="Unassembled WGS sequence"/>
</dbReference>
<feature type="active site" evidence="2">
    <location>
        <position position="26"/>
    </location>
</feature>
<comment type="caution">
    <text evidence="3">The sequence shown here is derived from an EMBL/GenBank/DDBJ whole genome shotgun (WGS) entry which is preliminary data.</text>
</comment>
<feature type="binding site" evidence="2">
    <location>
        <position position="26"/>
    </location>
    <ligand>
        <name>Mg(2+)</name>
        <dbReference type="ChEBI" id="CHEBI:18420"/>
    </ligand>
</feature>
<dbReference type="InterPro" id="IPR018520">
    <property type="entry name" value="UPP_synth-like_CS"/>
</dbReference>
<dbReference type="GO" id="GO:0000287">
    <property type="term" value="F:magnesium ion binding"/>
    <property type="evidence" value="ECO:0007669"/>
    <property type="project" value="UniProtKB-UniRule"/>
</dbReference>
<gene>
    <name evidence="3" type="ORF">IAB08_01655</name>
</gene>
<feature type="active site" description="Proton acceptor" evidence="2">
    <location>
        <position position="74"/>
    </location>
</feature>
<feature type="binding site" evidence="2">
    <location>
        <position position="213"/>
    </location>
    <ligand>
        <name>Mg(2+)</name>
        <dbReference type="ChEBI" id="CHEBI:18420"/>
    </ligand>
</feature>
<sequence>MSSVGDTLDGAIVPGKVPAHVAIIMDGNGRWAQQRGLPRQQGHWEGVKSVRRITEAACRIGVRYLTLYAFSTENWGRPKEEVSALMSLLVSCLHDEMPLFMDNGIRLRVIGQPDVFLPEVRTALDAALEQTAGNSRMDLVLALSYSSRWELTEAMRSAARDAKAGSLDPEHIDASVVNRYLATSFMPDPDLLIRTSGEYRISNFLLWQIAYSELFFTPVLWPDFTEEMFYAAIADYQKRDRRFGKVSGSNQSK</sequence>
<comment type="function">
    <text evidence="2">Catalyzes the condensation of isopentenyl diphosphate (IPP) with allylic pyrophosphates generating different type of terpenoids.</text>
</comment>
<feature type="binding site" evidence="2">
    <location>
        <position position="31"/>
    </location>
    <ligand>
        <name>substrate</name>
    </ligand>
</feature>
<dbReference type="HAMAP" id="MF_01139">
    <property type="entry name" value="ISPT"/>
    <property type="match status" value="1"/>
</dbReference>
<dbReference type="NCBIfam" id="NF011405">
    <property type="entry name" value="PRK14830.1"/>
    <property type="match status" value="1"/>
</dbReference>
<feature type="binding site" evidence="2">
    <location>
        <position position="194"/>
    </location>
    <ligand>
        <name>substrate</name>
    </ligand>
</feature>
<feature type="binding site" evidence="2">
    <location>
        <begin position="200"/>
        <end position="202"/>
    </location>
    <ligand>
        <name>substrate</name>
    </ligand>
</feature>
<dbReference type="GO" id="GO:0016094">
    <property type="term" value="P:polyprenol biosynthetic process"/>
    <property type="evidence" value="ECO:0007669"/>
    <property type="project" value="TreeGrafter"/>
</dbReference>
<reference evidence="3" key="1">
    <citation type="submission" date="2020-10" db="EMBL/GenBank/DDBJ databases">
        <authorList>
            <person name="Gilroy R."/>
        </authorList>
    </citation>
    <scope>NUCLEOTIDE SEQUENCE</scope>
    <source>
        <strain evidence="3">2889</strain>
    </source>
</reference>
<dbReference type="Gene3D" id="3.40.1180.10">
    <property type="entry name" value="Decaprenyl diphosphate synthase-like"/>
    <property type="match status" value="1"/>
</dbReference>
<comment type="similarity">
    <text evidence="2">Belongs to the UPP synthase family.</text>
</comment>
<dbReference type="CDD" id="cd00475">
    <property type="entry name" value="Cis_IPPS"/>
    <property type="match status" value="1"/>
</dbReference>
<dbReference type="EC" id="2.5.1.-" evidence="2"/>
<feature type="binding site" evidence="2">
    <location>
        <begin position="71"/>
        <end position="73"/>
    </location>
    <ligand>
        <name>substrate</name>
    </ligand>
</feature>
<accession>A0A9D9DVE4</accession>
<keyword evidence="1 2" id="KW-0808">Transferase</keyword>
<dbReference type="FunFam" id="3.40.1180.10:FF:000001">
    <property type="entry name" value="(2E,6E)-farnesyl-diphosphate-specific ditrans,polycis-undecaprenyl-diphosphate synthase"/>
    <property type="match status" value="1"/>
</dbReference>
<evidence type="ECO:0000313" key="4">
    <source>
        <dbReference type="Proteomes" id="UP000823612"/>
    </source>
</evidence>